<protein>
    <recommendedName>
        <fullName evidence="4">Lipoprotein</fullName>
    </recommendedName>
</protein>
<organism evidence="2 3">
    <name type="scientific">Undibacterium fentianense</name>
    <dbReference type="NCBI Taxonomy" id="2828728"/>
    <lineage>
        <taxon>Bacteria</taxon>
        <taxon>Pseudomonadati</taxon>
        <taxon>Pseudomonadota</taxon>
        <taxon>Betaproteobacteria</taxon>
        <taxon>Burkholderiales</taxon>
        <taxon>Oxalobacteraceae</taxon>
        <taxon>Undibacterium</taxon>
    </lineage>
</organism>
<dbReference type="EMBL" id="JAGSPJ010000002">
    <property type="protein sequence ID" value="MBR7799567.1"/>
    <property type="molecule type" value="Genomic_DNA"/>
</dbReference>
<feature type="signal peptide" evidence="1">
    <location>
        <begin position="1"/>
        <end position="23"/>
    </location>
</feature>
<dbReference type="Proteomes" id="UP000678545">
    <property type="component" value="Unassembled WGS sequence"/>
</dbReference>
<evidence type="ECO:0000313" key="2">
    <source>
        <dbReference type="EMBL" id="MBR7799567.1"/>
    </source>
</evidence>
<proteinExistence type="predicted"/>
<name>A0A941E1K1_9BURK</name>
<sequence>MRIFQVGILICLTNIGLTNACQAATTTDCPSCGHSNASIALSEAGAQIVQGSLVGLGASGLLVVESVEATGGWVLVATKSASNAAKITFKLSETSLKQAGTISATTLQFSAVNTGHLLISAGKVIAFIPNELGKILIHHERVR</sequence>
<reference evidence="2" key="1">
    <citation type="submission" date="2021-04" db="EMBL/GenBank/DDBJ databases">
        <title>novel species isolated from subtropical streams in China.</title>
        <authorList>
            <person name="Lu H."/>
        </authorList>
    </citation>
    <scope>NUCLEOTIDE SEQUENCE</scope>
    <source>
        <strain evidence="2">FT137W</strain>
    </source>
</reference>
<evidence type="ECO:0000313" key="3">
    <source>
        <dbReference type="Proteomes" id="UP000678545"/>
    </source>
</evidence>
<comment type="caution">
    <text evidence="2">The sequence shown here is derived from an EMBL/GenBank/DDBJ whole genome shotgun (WGS) entry which is preliminary data.</text>
</comment>
<keyword evidence="1" id="KW-0732">Signal</keyword>
<dbReference type="RefSeq" id="WP_212674713.1">
    <property type="nucleotide sequence ID" value="NZ_JAGSPJ010000002.1"/>
</dbReference>
<accession>A0A941E1K1</accession>
<evidence type="ECO:0008006" key="4">
    <source>
        <dbReference type="Google" id="ProtNLM"/>
    </source>
</evidence>
<feature type="chain" id="PRO_5037465956" description="Lipoprotein" evidence="1">
    <location>
        <begin position="24"/>
        <end position="143"/>
    </location>
</feature>
<keyword evidence="3" id="KW-1185">Reference proteome</keyword>
<dbReference type="AlphaFoldDB" id="A0A941E1K1"/>
<gene>
    <name evidence="2" type="ORF">KDM90_06110</name>
</gene>
<evidence type="ECO:0000256" key="1">
    <source>
        <dbReference type="SAM" id="SignalP"/>
    </source>
</evidence>